<keyword evidence="9" id="KW-0963">Cytoplasm</keyword>
<feature type="domain" description="Daxx histone-binding" evidence="25">
    <location>
        <begin position="295"/>
        <end position="380"/>
    </location>
</feature>
<dbReference type="GO" id="GO:0006334">
    <property type="term" value="P:nucleosome assembly"/>
    <property type="evidence" value="ECO:0007669"/>
    <property type="project" value="TreeGrafter"/>
</dbReference>
<evidence type="ECO:0000256" key="18">
    <source>
        <dbReference type="ARBA" id="ARBA00023163"/>
    </source>
</evidence>
<keyword evidence="10" id="KW-0678">Repressor</keyword>
<dbReference type="PANTHER" id="PTHR12766:SF7">
    <property type="entry name" value="DEATH DOMAIN-ASSOCIATED PROTEIN 6"/>
    <property type="match status" value="1"/>
</dbReference>
<keyword evidence="18" id="KW-0804">Transcription</keyword>
<dbReference type="GO" id="GO:0000775">
    <property type="term" value="C:chromosome, centromeric region"/>
    <property type="evidence" value="ECO:0007669"/>
    <property type="project" value="UniProtKB-SubCell"/>
</dbReference>
<keyword evidence="17" id="KW-0175">Coiled coil</keyword>
<keyword evidence="20" id="KW-0539">Nucleus</keyword>
<feature type="domain" description="Daxx N-terminal Rassf1C-interacting" evidence="24">
    <location>
        <begin position="52"/>
        <end position="147"/>
    </location>
</feature>
<dbReference type="InterPro" id="IPR046426">
    <property type="entry name" value="DAXX_histone-bd_sf"/>
</dbReference>
<evidence type="ECO:0000256" key="7">
    <source>
        <dbReference type="ARBA" id="ARBA00019298"/>
    </source>
</evidence>
<dbReference type="Gene3D" id="1.20.58.2170">
    <property type="match status" value="1"/>
</dbReference>
<dbReference type="InterPro" id="IPR038298">
    <property type="entry name" value="Daxx_N_sf"/>
</dbReference>
<reference evidence="26" key="3">
    <citation type="submission" date="2025-09" db="UniProtKB">
        <authorList>
            <consortium name="Ensembl"/>
        </authorList>
    </citation>
    <scope>IDENTIFICATION</scope>
</reference>
<keyword evidence="16" id="KW-0805">Transcription regulation</keyword>
<evidence type="ECO:0000256" key="13">
    <source>
        <dbReference type="ARBA" id="ARBA00022703"/>
    </source>
</evidence>
<dbReference type="GO" id="GO:0050681">
    <property type="term" value="F:nuclear androgen receptor binding"/>
    <property type="evidence" value="ECO:0007669"/>
    <property type="project" value="TreeGrafter"/>
</dbReference>
<evidence type="ECO:0000313" key="27">
    <source>
        <dbReference type="Proteomes" id="UP000694397"/>
    </source>
</evidence>
<evidence type="ECO:0000256" key="1">
    <source>
        <dbReference type="ARBA" id="ARBA00004322"/>
    </source>
</evidence>
<keyword evidence="8" id="KW-0158">Chromosome</keyword>
<evidence type="ECO:0000256" key="14">
    <source>
        <dbReference type="ARBA" id="ARBA00022843"/>
    </source>
</evidence>
<evidence type="ECO:0000256" key="22">
    <source>
        <dbReference type="ARBA" id="ARBA00029641"/>
    </source>
</evidence>
<dbReference type="FunFam" id="1.10.8.810:FF:000001">
    <property type="entry name" value="Death domain-associated protein 6"/>
    <property type="match status" value="1"/>
</dbReference>
<dbReference type="Pfam" id="PF20920">
    <property type="entry name" value="DAXX_hist_bd"/>
    <property type="match status" value="1"/>
</dbReference>
<dbReference type="GO" id="GO:0042981">
    <property type="term" value="P:regulation of apoptotic process"/>
    <property type="evidence" value="ECO:0007669"/>
    <property type="project" value="TreeGrafter"/>
</dbReference>
<dbReference type="PANTHER" id="PTHR12766">
    <property type="entry name" value="DEATH DOMAIN-ASSOCIATED PROTEIN 6 DAXX"/>
    <property type="match status" value="1"/>
</dbReference>
<dbReference type="GO" id="GO:0005737">
    <property type="term" value="C:cytoplasm"/>
    <property type="evidence" value="ECO:0007669"/>
    <property type="project" value="UniProtKB-SubCell"/>
</dbReference>
<dbReference type="CDD" id="cd13150">
    <property type="entry name" value="DAXX_histone_binding"/>
    <property type="match status" value="1"/>
</dbReference>
<keyword evidence="14" id="KW-0832">Ubl conjugation</keyword>
<feature type="compositionally biased region" description="Acidic residues" evidence="23">
    <location>
        <begin position="424"/>
        <end position="464"/>
    </location>
</feature>
<evidence type="ECO:0000256" key="2">
    <source>
        <dbReference type="ARBA" id="ARBA00004496"/>
    </source>
</evidence>
<evidence type="ECO:0000256" key="19">
    <source>
        <dbReference type="ARBA" id="ARBA00023186"/>
    </source>
</evidence>
<dbReference type="GO" id="GO:0003714">
    <property type="term" value="F:transcription corepressor activity"/>
    <property type="evidence" value="ECO:0007669"/>
    <property type="project" value="Ensembl"/>
</dbReference>
<reference evidence="26 27" key="1">
    <citation type="submission" date="2019-04" db="EMBL/GenBank/DDBJ databases">
        <authorList>
            <consortium name="Wellcome Sanger Institute Data Sharing"/>
        </authorList>
    </citation>
    <scope>NUCLEOTIDE SEQUENCE [LARGE SCALE GENOMIC DNA]</scope>
</reference>
<evidence type="ECO:0000256" key="21">
    <source>
        <dbReference type="ARBA" id="ARBA00023328"/>
    </source>
</evidence>
<evidence type="ECO:0000256" key="16">
    <source>
        <dbReference type="ARBA" id="ARBA00023015"/>
    </source>
</evidence>
<evidence type="ECO:0000256" key="4">
    <source>
        <dbReference type="ARBA" id="ARBA00004604"/>
    </source>
</evidence>
<feature type="compositionally biased region" description="Basic and acidic residues" evidence="23">
    <location>
        <begin position="399"/>
        <end position="411"/>
    </location>
</feature>
<feature type="region of interest" description="Disordered" evidence="23">
    <location>
        <begin position="384"/>
        <end position="714"/>
    </location>
</feature>
<keyword evidence="21" id="KW-0137">Centromere</keyword>
<dbReference type="CDD" id="cd13151">
    <property type="entry name" value="DAXX_helical_bundle"/>
    <property type="match status" value="1"/>
</dbReference>
<name>A0A8C9V1M7_SCLFO</name>
<keyword evidence="11" id="KW-1017">Isopeptide bond</keyword>
<dbReference type="GO" id="GO:0016605">
    <property type="term" value="C:PML body"/>
    <property type="evidence" value="ECO:0007669"/>
    <property type="project" value="UniProtKB-SubCell"/>
</dbReference>
<comment type="similarity">
    <text evidence="6">Belongs to the DAXX family.</text>
</comment>
<feature type="region of interest" description="Disordered" evidence="23">
    <location>
        <begin position="157"/>
        <end position="183"/>
    </location>
</feature>
<dbReference type="FunFam" id="1.20.58.2170:FF:000001">
    <property type="entry name" value="Death domain-associated protein 6"/>
    <property type="match status" value="1"/>
</dbReference>
<comment type="subcellular location">
    <subcellularLocation>
        <location evidence="3">Chromosome</location>
        <location evidence="3">Centromere</location>
    </subcellularLocation>
    <subcellularLocation>
        <location evidence="2">Cytoplasm</location>
    </subcellularLocation>
    <subcellularLocation>
        <location evidence="1">Nucleus</location>
        <location evidence="1">PML body</location>
    </subcellularLocation>
    <subcellularLocation>
        <location evidence="4">Nucleus</location>
        <location evidence="4">Nucleolus</location>
    </subcellularLocation>
    <subcellularLocation>
        <location evidence="5">Nucleus</location>
        <location evidence="5">Nucleoplasm</location>
    </subcellularLocation>
</comment>
<feature type="compositionally biased region" description="Polar residues" evidence="23">
    <location>
        <begin position="571"/>
        <end position="584"/>
    </location>
</feature>
<evidence type="ECO:0000256" key="11">
    <source>
        <dbReference type="ARBA" id="ARBA00022499"/>
    </source>
</evidence>
<organism evidence="26 27">
    <name type="scientific">Scleropages formosus</name>
    <name type="common">Asian bonytongue</name>
    <name type="synonym">Osteoglossum formosum</name>
    <dbReference type="NCBI Taxonomy" id="113540"/>
    <lineage>
        <taxon>Eukaryota</taxon>
        <taxon>Metazoa</taxon>
        <taxon>Chordata</taxon>
        <taxon>Craniata</taxon>
        <taxon>Vertebrata</taxon>
        <taxon>Euteleostomi</taxon>
        <taxon>Actinopterygii</taxon>
        <taxon>Neopterygii</taxon>
        <taxon>Teleostei</taxon>
        <taxon>Osteoglossocephala</taxon>
        <taxon>Osteoglossomorpha</taxon>
        <taxon>Osteoglossiformes</taxon>
        <taxon>Osteoglossidae</taxon>
        <taxon>Scleropages</taxon>
    </lineage>
</organism>
<evidence type="ECO:0000259" key="25">
    <source>
        <dbReference type="Pfam" id="PF20920"/>
    </source>
</evidence>
<keyword evidence="27" id="KW-1185">Reference proteome</keyword>
<protein>
    <recommendedName>
        <fullName evidence="7">Death domain-associated protein 6</fullName>
    </recommendedName>
    <alternativeName>
        <fullName evidence="22">Daxx</fullName>
    </alternativeName>
</protein>
<keyword evidence="13" id="KW-0053">Apoptosis</keyword>
<dbReference type="GO" id="GO:0005730">
    <property type="term" value="C:nucleolus"/>
    <property type="evidence" value="ECO:0007669"/>
    <property type="project" value="UniProtKB-SubCell"/>
</dbReference>
<keyword evidence="19" id="KW-0143">Chaperone</keyword>
<dbReference type="Ensembl" id="ENSSFOT00015015529.2">
    <property type="protein sequence ID" value="ENSSFOP00015015347.2"/>
    <property type="gene ID" value="ENSSFOG00015009918.2"/>
</dbReference>
<evidence type="ECO:0000259" key="24">
    <source>
        <dbReference type="Pfam" id="PF03344"/>
    </source>
</evidence>
<dbReference type="GO" id="GO:0006915">
    <property type="term" value="P:apoptotic process"/>
    <property type="evidence" value="ECO:0007669"/>
    <property type="project" value="UniProtKB-KW"/>
</dbReference>
<gene>
    <name evidence="26" type="primary">DAXX</name>
    <name evidence="26" type="synonym">daxx</name>
</gene>
<proteinExistence type="inferred from homology"/>
<reference evidence="26" key="2">
    <citation type="submission" date="2025-08" db="UniProtKB">
        <authorList>
            <consortium name="Ensembl"/>
        </authorList>
    </citation>
    <scope>IDENTIFICATION</scope>
</reference>
<accession>A0A8C9V1M7</accession>
<dbReference type="OrthoDB" id="7492809at2759"/>
<evidence type="ECO:0000256" key="5">
    <source>
        <dbReference type="ARBA" id="ARBA00004642"/>
    </source>
</evidence>
<evidence type="ECO:0000256" key="17">
    <source>
        <dbReference type="ARBA" id="ARBA00023054"/>
    </source>
</evidence>
<keyword evidence="12" id="KW-0597">Phosphoprotein</keyword>
<dbReference type="Proteomes" id="UP000694397">
    <property type="component" value="Chromosome 23"/>
</dbReference>
<dbReference type="GO" id="GO:0042393">
    <property type="term" value="F:histone binding"/>
    <property type="evidence" value="ECO:0007669"/>
    <property type="project" value="InterPro"/>
</dbReference>
<evidence type="ECO:0000256" key="12">
    <source>
        <dbReference type="ARBA" id="ARBA00022553"/>
    </source>
</evidence>
<evidence type="ECO:0000256" key="20">
    <source>
        <dbReference type="ARBA" id="ARBA00023242"/>
    </source>
</evidence>
<feature type="compositionally biased region" description="Acidic residues" evidence="23">
    <location>
        <begin position="472"/>
        <end position="491"/>
    </location>
</feature>
<evidence type="ECO:0000256" key="9">
    <source>
        <dbReference type="ARBA" id="ARBA00022490"/>
    </source>
</evidence>
<evidence type="ECO:0000256" key="3">
    <source>
        <dbReference type="ARBA" id="ARBA00004584"/>
    </source>
</evidence>
<evidence type="ECO:0000313" key="26">
    <source>
        <dbReference type="Ensembl" id="ENSSFOP00015015347.2"/>
    </source>
</evidence>
<evidence type="ECO:0000256" key="8">
    <source>
        <dbReference type="ARBA" id="ARBA00022454"/>
    </source>
</evidence>
<dbReference type="InterPro" id="IPR046378">
    <property type="entry name" value="DAXX_histone-bd"/>
</dbReference>
<dbReference type="Gene3D" id="1.10.8.810">
    <property type="entry name" value="Daxx helical bundle domain"/>
    <property type="match status" value="1"/>
</dbReference>
<dbReference type="GO" id="GO:0003713">
    <property type="term" value="F:transcription coactivator activity"/>
    <property type="evidence" value="ECO:0007669"/>
    <property type="project" value="TreeGrafter"/>
</dbReference>
<dbReference type="InterPro" id="IPR031333">
    <property type="entry name" value="Daxx_N"/>
</dbReference>
<dbReference type="AlphaFoldDB" id="A0A8C9V1M7"/>
<evidence type="ECO:0000256" key="15">
    <source>
        <dbReference type="ARBA" id="ARBA00022853"/>
    </source>
</evidence>
<evidence type="ECO:0000256" key="10">
    <source>
        <dbReference type="ARBA" id="ARBA00022491"/>
    </source>
</evidence>
<dbReference type="GeneTree" id="ENSGT00390000009448"/>
<evidence type="ECO:0000256" key="6">
    <source>
        <dbReference type="ARBA" id="ARBA00008592"/>
    </source>
</evidence>
<keyword evidence="15" id="KW-0156">Chromatin regulator</keyword>
<evidence type="ECO:0000256" key="23">
    <source>
        <dbReference type="SAM" id="MobiDB-lite"/>
    </source>
</evidence>
<dbReference type="Pfam" id="PF03344">
    <property type="entry name" value="Daxx"/>
    <property type="match status" value="1"/>
</dbReference>
<sequence>MDSIVILDNDEAEKEQVQPCSSSSSSSCLLSVNSGIPEASLPAPTHITQSPFASAQKECHVLLLENQKLFKEFVDHCSAHTKEHPEVITYLQSKHAKASPTFLSSVELRNTLGRCLTQAQAYSSKTFVYINELCTVLKQHAVKKRISATTVASSAGEGLGMESNAENPSTSIQEEHKKPTKASRRQIAYLENLLKVYYEEIRRLQEKEISLDDMMEEDSSYIQEHRLKRKMMKIYNKLCELKDCSTLTGRVIEQKVHYSGTRYPEINRKIERFINSPESQQNPPDYTDILQVVQRANERYSLCLSRKQVAEIAQDVFRETGNRLQERRHLDMIYNFGSYLTDAYKPAADPALSDSALSRKLRSNRDIAIANLNSVITKYALKQEDGEENERRKRVAKGKVKEENAKEREEDATAPENQPRTEETEGCESERDEPESEGDGQDGSEDDDEEDEDVSSDPDIEEELEASRSQEGADDEIEEEEEEEEEEDVANESDKEHHWGTGQSSSPDVEVIGVNGEEDSQSASSCQGDVTEGCYSSIIRDLNADPTHPGRPSQSEIRRLERRPLKGVSRVTASQSCLPSSCQGAESPVRFPSATNAVSVPASPVLDSSSQGLQSPLHDSMSANGSPLPPSPVDIQTTPNCRKKKRPSESSTEVAFNGSHKHEYCMSDDDIPLDMGVYSGSSPLQADSTHLDSPTQELVSSSRCTPPPKKNKVDVATQCDPDEVIILSDSD</sequence>
<feature type="compositionally biased region" description="Polar residues" evidence="23">
    <location>
        <begin position="679"/>
        <end position="704"/>
    </location>
</feature>